<dbReference type="GO" id="GO:0042597">
    <property type="term" value="C:periplasmic space"/>
    <property type="evidence" value="ECO:0007669"/>
    <property type="project" value="UniProtKB-ARBA"/>
</dbReference>
<dbReference type="GO" id="GO:0015833">
    <property type="term" value="P:peptide transport"/>
    <property type="evidence" value="ECO:0007669"/>
    <property type="project" value="UniProtKB-KW"/>
</dbReference>
<dbReference type="PIRSF" id="PIRSF002741">
    <property type="entry name" value="MppA"/>
    <property type="match status" value="1"/>
</dbReference>
<reference evidence="8 9" key="1">
    <citation type="journal article" date="2023" name="Microbiol. Spectr.">
        <title>Symbiosis of Carpenter Bees with Uncharacterized Lactic Acid Bacteria Showing NAD Auxotrophy.</title>
        <authorList>
            <person name="Kawasaki S."/>
            <person name="Ozawa K."/>
            <person name="Mori T."/>
            <person name="Yamamoto A."/>
            <person name="Ito M."/>
            <person name="Ohkuma M."/>
            <person name="Sakamoto M."/>
            <person name="Matsutani M."/>
        </authorList>
    </citation>
    <scope>NUCLEOTIDE SEQUENCE [LARGE SCALE GENOMIC DNA]</scope>
    <source>
        <strain evidence="8 9">XA3</strain>
    </source>
</reference>
<comment type="subcellular location">
    <subcellularLocation>
        <location evidence="1">Cell envelope</location>
    </subcellularLocation>
</comment>
<feature type="chain" id="PRO_5043650417" evidence="6">
    <location>
        <begin position="21"/>
        <end position="561"/>
    </location>
</feature>
<dbReference type="PANTHER" id="PTHR30290:SF10">
    <property type="entry name" value="PERIPLASMIC OLIGOPEPTIDE-BINDING PROTEIN-RELATED"/>
    <property type="match status" value="1"/>
</dbReference>
<dbReference type="GO" id="GO:0030313">
    <property type="term" value="C:cell envelope"/>
    <property type="evidence" value="ECO:0007669"/>
    <property type="project" value="UniProtKB-SubCell"/>
</dbReference>
<keyword evidence="5" id="KW-0653">Protein transport</keyword>
<dbReference type="AlphaFoldDB" id="A0AAU9DSZ5"/>
<gene>
    <name evidence="8" type="ORF">XA3_16650</name>
</gene>
<evidence type="ECO:0000313" key="9">
    <source>
        <dbReference type="Proteomes" id="UP001321861"/>
    </source>
</evidence>
<evidence type="ECO:0000256" key="1">
    <source>
        <dbReference type="ARBA" id="ARBA00004196"/>
    </source>
</evidence>
<dbReference type="InterPro" id="IPR000914">
    <property type="entry name" value="SBP_5_dom"/>
</dbReference>
<keyword evidence="4 6" id="KW-0732">Signal</keyword>
<keyword evidence="9" id="KW-1185">Reference proteome</keyword>
<dbReference type="InterPro" id="IPR039424">
    <property type="entry name" value="SBP_5"/>
</dbReference>
<organism evidence="8 9">
    <name type="scientific">Xylocopilactobacillus apicola</name>
    <dbReference type="NCBI Taxonomy" id="2932184"/>
    <lineage>
        <taxon>Bacteria</taxon>
        <taxon>Bacillati</taxon>
        <taxon>Bacillota</taxon>
        <taxon>Bacilli</taxon>
        <taxon>Lactobacillales</taxon>
        <taxon>Lactobacillaceae</taxon>
        <taxon>Xylocopilactobacillus</taxon>
    </lineage>
</organism>
<comment type="similarity">
    <text evidence="2">Belongs to the bacterial solute-binding protein 5 family.</text>
</comment>
<dbReference type="RefSeq" id="WP_317635030.1">
    <property type="nucleotide sequence ID" value="NZ_AP026802.1"/>
</dbReference>
<dbReference type="GO" id="GO:1904680">
    <property type="term" value="F:peptide transmembrane transporter activity"/>
    <property type="evidence" value="ECO:0007669"/>
    <property type="project" value="TreeGrafter"/>
</dbReference>
<dbReference type="InterPro" id="IPR030678">
    <property type="entry name" value="Peptide/Ni-bd"/>
</dbReference>
<evidence type="ECO:0000313" key="8">
    <source>
        <dbReference type="EMBL" id="BDR59224.1"/>
    </source>
</evidence>
<dbReference type="CDD" id="cd08504">
    <property type="entry name" value="PBP2_OppA"/>
    <property type="match status" value="1"/>
</dbReference>
<dbReference type="Gene3D" id="3.90.76.10">
    <property type="entry name" value="Dipeptide-binding Protein, Domain 1"/>
    <property type="match status" value="1"/>
</dbReference>
<dbReference type="Gene3D" id="3.10.105.10">
    <property type="entry name" value="Dipeptide-binding Protein, Domain 3"/>
    <property type="match status" value="1"/>
</dbReference>
<dbReference type="Pfam" id="PF00496">
    <property type="entry name" value="SBP_bac_5"/>
    <property type="match status" value="1"/>
</dbReference>
<dbReference type="PANTHER" id="PTHR30290">
    <property type="entry name" value="PERIPLASMIC BINDING COMPONENT OF ABC TRANSPORTER"/>
    <property type="match status" value="1"/>
</dbReference>
<sequence>MKLNKFLLAGAITILSVGFATGCAKTSTSKSQSSSTTASSKPKIKQAEIVRIAERDVIPTMDSSHAAGPVSAQNLANTMDGLYRYEGSQLKAAMAEKIVKPTNKGLTYTFKIRPNAKWSNGDQVSADDFVSAWQRMVDPATKSQNAYLYEGIKNATEITAGSKAVDTLGVKSIDSKTLRVTMEKPIPYFDQLLASSAFYPQNAKLVKKWGSQYGTNSKTLAFNGPYTLDHWNSPDNTWTEVKNKHYWNAKNVKLNKVQYQVVKDPTTSLNLYQSNKLDRVMVSGEIAKQMKDHKDFELAKKNATYYITPNLKKLPLMNNAKIRQAISLSINRKQLIDKVLGGGSALSNSFTPRGLAFDPADSTKDFVSETSKTAGIYGKYDPAQAKKLWQAGLKETGNTDKTINLELLADDLEVFKSQSEFLQSELEKLPGLKITLSNVPTKTRLMRQSSGDFDLVAAPNAADFADPTSFLDLLTTNSTFNYGKWSNAKYDALIKNSSTTDVNKPDARWKDLLAAQNLLNEQQPVIALYQPAGSWLSNRKLKGMNLCPNSIYDMACVKFEK</sequence>
<evidence type="ECO:0000256" key="5">
    <source>
        <dbReference type="ARBA" id="ARBA00022856"/>
    </source>
</evidence>
<dbReference type="SUPFAM" id="SSF53850">
    <property type="entry name" value="Periplasmic binding protein-like II"/>
    <property type="match status" value="1"/>
</dbReference>
<evidence type="ECO:0000256" key="3">
    <source>
        <dbReference type="ARBA" id="ARBA00022448"/>
    </source>
</evidence>
<evidence type="ECO:0000259" key="7">
    <source>
        <dbReference type="Pfam" id="PF00496"/>
    </source>
</evidence>
<dbReference type="Proteomes" id="UP001321861">
    <property type="component" value="Chromosome"/>
</dbReference>
<dbReference type="EMBL" id="AP026802">
    <property type="protein sequence ID" value="BDR59224.1"/>
    <property type="molecule type" value="Genomic_DNA"/>
</dbReference>
<proteinExistence type="inferred from homology"/>
<keyword evidence="3" id="KW-0813">Transport</keyword>
<feature type="domain" description="Solute-binding protein family 5" evidence="7">
    <location>
        <begin position="90"/>
        <end position="480"/>
    </location>
</feature>
<dbReference type="FunFam" id="3.90.76.10:FF:000001">
    <property type="entry name" value="Oligopeptide ABC transporter substrate-binding protein"/>
    <property type="match status" value="1"/>
</dbReference>
<accession>A0AAU9DSZ5</accession>
<evidence type="ECO:0000256" key="6">
    <source>
        <dbReference type="SAM" id="SignalP"/>
    </source>
</evidence>
<feature type="signal peptide" evidence="6">
    <location>
        <begin position="1"/>
        <end position="20"/>
    </location>
</feature>
<evidence type="ECO:0000256" key="2">
    <source>
        <dbReference type="ARBA" id="ARBA00005695"/>
    </source>
</evidence>
<protein>
    <submittedName>
        <fullName evidence="8">Peptide ABC transporter substrate-binding protein</fullName>
    </submittedName>
</protein>
<dbReference type="KEGG" id="xap:XA3_16650"/>
<dbReference type="Gene3D" id="3.40.190.10">
    <property type="entry name" value="Periplasmic binding protein-like II"/>
    <property type="match status" value="1"/>
</dbReference>
<dbReference type="PROSITE" id="PS51257">
    <property type="entry name" value="PROKAR_LIPOPROTEIN"/>
    <property type="match status" value="1"/>
</dbReference>
<name>A0AAU9DSZ5_9LACO</name>
<dbReference type="GO" id="GO:0043190">
    <property type="term" value="C:ATP-binding cassette (ABC) transporter complex"/>
    <property type="evidence" value="ECO:0007669"/>
    <property type="project" value="InterPro"/>
</dbReference>
<keyword evidence="5" id="KW-0571">Peptide transport</keyword>
<evidence type="ECO:0000256" key="4">
    <source>
        <dbReference type="ARBA" id="ARBA00022729"/>
    </source>
</evidence>